<sequence length="197" mass="22733">MRCFTQLHYDNYLDLYNRDLIYSFVEGQNACIKRMLENSNTSICDLGKALVERSKEGFCSSFFPWAWASLQRLGLSAFFYYVGLGLSHVFRFLLGSTSFVFFQNRKLGFHSKTVLFLTRPDSIVITYRQCIEKNLYAFFFLGFCSSFLPQAWDSLRGLGLSVFFYYISLGLSHIFGSHNIELAEKSSDDLATNNYSL</sequence>
<proteinExistence type="predicted"/>
<keyword evidence="1" id="KW-0472">Membrane</keyword>
<dbReference type="Proteomes" id="UP000266673">
    <property type="component" value="Unassembled WGS sequence"/>
</dbReference>
<dbReference type="AlphaFoldDB" id="A0A397UT86"/>
<evidence type="ECO:0000313" key="2">
    <source>
        <dbReference type="EMBL" id="RIB11939.1"/>
    </source>
</evidence>
<feature type="transmembrane region" description="Helical" evidence="1">
    <location>
        <begin position="135"/>
        <end position="152"/>
    </location>
</feature>
<gene>
    <name evidence="2" type="ORF">C2G38_2042253</name>
</gene>
<keyword evidence="1" id="KW-1133">Transmembrane helix</keyword>
<protein>
    <submittedName>
        <fullName evidence="2">Uncharacterized protein</fullName>
    </submittedName>
</protein>
<accession>A0A397UT86</accession>
<organism evidence="2 3">
    <name type="scientific">Gigaspora rosea</name>
    <dbReference type="NCBI Taxonomy" id="44941"/>
    <lineage>
        <taxon>Eukaryota</taxon>
        <taxon>Fungi</taxon>
        <taxon>Fungi incertae sedis</taxon>
        <taxon>Mucoromycota</taxon>
        <taxon>Glomeromycotina</taxon>
        <taxon>Glomeromycetes</taxon>
        <taxon>Diversisporales</taxon>
        <taxon>Gigasporaceae</taxon>
        <taxon>Gigaspora</taxon>
    </lineage>
</organism>
<feature type="transmembrane region" description="Helical" evidence="1">
    <location>
        <begin position="78"/>
        <end position="102"/>
    </location>
</feature>
<name>A0A397UT86_9GLOM</name>
<reference evidence="2 3" key="1">
    <citation type="submission" date="2018-06" db="EMBL/GenBank/DDBJ databases">
        <title>Comparative genomics reveals the genomic features of Rhizophagus irregularis, R. cerebriforme, R. diaphanum and Gigaspora rosea, and their symbiotic lifestyle signature.</title>
        <authorList>
            <person name="Morin E."/>
            <person name="San Clemente H."/>
            <person name="Chen E.C.H."/>
            <person name="De La Providencia I."/>
            <person name="Hainaut M."/>
            <person name="Kuo A."/>
            <person name="Kohler A."/>
            <person name="Murat C."/>
            <person name="Tang N."/>
            <person name="Roy S."/>
            <person name="Loubradou J."/>
            <person name="Henrissat B."/>
            <person name="Grigoriev I.V."/>
            <person name="Corradi N."/>
            <person name="Roux C."/>
            <person name="Martin F.M."/>
        </authorList>
    </citation>
    <scope>NUCLEOTIDE SEQUENCE [LARGE SCALE GENOMIC DNA]</scope>
    <source>
        <strain evidence="2 3">DAOM 194757</strain>
    </source>
</reference>
<keyword evidence="1" id="KW-0812">Transmembrane</keyword>
<keyword evidence="3" id="KW-1185">Reference proteome</keyword>
<evidence type="ECO:0000256" key="1">
    <source>
        <dbReference type="SAM" id="Phobius"/>
    </source>
</evidence>
<feature type="transmembrane region" description="Helical" evidence="1">
    <location>
        <begin position="158"/>
        <end position="176"/>
    </location>
</feature>
<evidence type="ECO:0000313" key="3">
    <source>
        <dbReference type="Proteomes" id="UP000266673"/>
    </source>
</evidence>
<dbReference type="EMBL" id="QKWP01001080">
    <property type="protein sequence ID" value="RIB11939.1"/>
    <property type="molecule type" value="Genomic_DNA"/>
</dbReference>
<comment type="caution">
    <text evidence="2">The sequence shown here is derived from an EMBL/GenBank/DDBJ whole genome shotgun (WGS) entry which is preliminary data.</text>
</comment>